<proteinExistence type="predicted"/>
<accession>A0A166BJQ4</accession>
<reference evidence="2 3" key="1">
    <citation type="journal article" date="2016" name="Mol. Biol. Evol.">
        <title>Comparative Genomics of Early-Diverging Mushroom-Forming Fungi Provides Insights into the Origins of Lignocellulose Decay Capabilities.</title>
        <authorList>
            <person name="Nagy L.G."/>
            <person name="Riley R."/>
            <person name="Tritt A."/>
            <person name="Adam C."/>
            <person name="Daum C."/>
            <person name="Floudas D."/>
            <person name="Sun H."/>
            <person name="Yadav J.S."/>
            <person name="Pangilinan J."/>
            <person name="Larsson K.H."/>
            <person name="Matsuura K."/>
            <person name="Barry K."/>
            <person name="Labutti K."/>
            <person name="Kuo R."/>
            <person name="Ohm R.A."/>
            <person name="Bhattacharya S.S."/>
            <person name="Shirouzu T."/>
            <person name="Yoshinaga Y."/>
            <person name="Martin F.M."/>
            <person name="Grigoriev I.V."/>
            <person name="Hibbett D.S."/>
        </authorList>
    </citation>
    <scope>NUCLEOTIDE SEQUENCE [LARGE SCALE GENOMIC DNA]</scope>
    <source>
        <strain evidence="2 3">CBS 109695</strain>
    </source>
</reference>
<dbReference type="EMBL" id="KV417643">
    <property type="protein sequence ID" value="KZP12710.1"/>
    <property type="molecule type" value="Genomic_DNA"/>
</dbReference>
<evidence type="ECO:0000259" key="1">
    <source>
        <dbReference type="Pfam" id="PF20231"/>
    </source>
</evidence>
<keyword evidence="3" id="KW-1185">Reference proteome</keyword>
<dbReference type="Pfam" id="PF20231">
    <property type="entry name" value="DUF6589"/>
    <property type="match status" value="1"/>
</dbReference>
<evidence type="ECO:0000313" key="2">
    <source>
        <dbReference type="EMBL" id="KZP12710.1"/>
    </source>
</evidence>
<gene>
    <name evidence="2" type="ORF">FIBSPDRAFT_1049881</name>
</gene>
<sequence>MEVGTFLGFPTCKLRYLSAAVRTPQAKQQQKATKMGEIHPLATSGKNGATIFGMKDGSLDFSAQMGQTPEDYDFRLGVGSGDGMSDDQMLIVTISMMICSSAGEISDAT</sequence>
<protein>
    <recommendedName>
        <fullName evidence="1">DUF6589 domain-containing protein</fullName>
    </recommendedName>
</protein>
<dbReference type="InterPro" id="IPR046496">
    <property type="entry name" value="DUF6589"/>
</dbReference>
<evidence type="ECO:0000313" key="3">
    <source>
        <dbReference type="Proteomes" id="UP000076532"/>
    </source>
</evidence>
<name>A0A166BJQ4_9AGAM</name>
<feature type="domain" description="DUF6589" evidence="1">
    <location>
        <begin position="17"/>
        <end position="90"/>
    </location>
</feature>
<dbReference type="AlphaFoldDB" id="A0A166BJQ4"/>
<organism evidence="2 3">
    <name type="scientific">Athelia psychrophila</name>
    <dbReference type="NCBI Taxonomy" id="1759441"/>
    <lineage>
        <taxon>Eukaryota</taxon>
        <taxon>Fungi</taxon>
        <taxon>Dikarya</taxon>
        <taxon>Basidiomycota</taxon>
        <taxon>Agaricomycotina</taxon>
        <taxon>Agaricomycetes</taxon>
        <taxon>Agaricomycetidae</taxon>
        <taxon>Atheliales</taxon>
        <taxon>Atheliaceae</taxon>
        <taxon>Athelia</taxon>
    </lineage>
</organism>
<dbReference type="Proteomes" id="UP000076532">
    <property type="component" value="Unassembled WGS sequence"/>
</dbReference>
<dbReference type="OrthoDB" id="3033641at2759"/>